<dbReference type="GO" id="GO:0009423">
    <property type="term" value="P:chorismate biosynthetic process"/>
    <property type="evidence" value="ECO:0007669"/>
    <property type="project" value="UniProtKB-UniRule"/>
</dbReference>
<dbReference type="Pfam" id="PF01487">
    <property type="entry name" value="DHquinase_I"/>
    <property type="match status" value="1"/>
</dbReference>
<dbReference type="EC" id="4.2.1.10" evidence="4"/>
<dbReference type="EMBL" id="FQXS01000005">
    <property type="protein sequence ID" value="SHH62868.1"/>
    <property type="molecule type" value="Genomic_DNA"/>
</dbReference>
<evidence type="ECO:0000313" key="5">
    <source>
        <dbReference type="EMBL" id="SHH62868.1"/>
    </source>
</evidence>
<protein>
    <recommendedName>
        <fullName evidence="4">3-dehydroquinate dehydratase</fullName>
        <shortName evidence="4">3-dehydroquinase</shortName>
        <ecNumber evidence="4">4.2.1.10</ecNumber>
    </recommendedName>
    <alternativeName>
        <fullName evidence="4">Type I DHQase</fullName>
    </alternativeName>
    <alternativeName>
        <fullName evidence="4">Type I dehydroquinase</fullName>
        <shortName evidence="4">DHQ1</shortName>
    </alternativeName>
</protein>
<comment type="pathway">
    <text evidence="4">Metabolic intermediate biosynthesis; chorismate biosynthesis; chorismate from D-erythrose 4-phosphate and phosphoenolpyruvate: step 3/7.</text>
</comment>
<dbReference type="InterPro" id="IPR013785">
    <property type="entry name" value="Aldolase_TIM"/>
</dbReference>
<feature type="binding site" evidence="4">
    <location>
        <position position="10"/>
    </location>
    <ligand>
        <name>3-dehydroquinate</name>
        <dbReference type="ChEBI" id="CHEBI:32364"/>
    </ligand>
</feature>
<dbReference type="UniPathway" id="UPA00053">
    <property type="reaction ID" value="UER00086"/>
</dbReference>
<dbReference type="NCBIfam" id="TIGR01093">
    <property type="entry name" value="aroD"/>
    <property type="match status" value="1"/>
</dbReference>
<evidence type="ECO:0000313" key="6">
    <source>
        <dbReference type="Proteomes" id="UP000184139"/>
    </source>
</evidence>
<sequence>MLQRGLLCLSVGAKTQTEALDLIDRFGSAADIIEIRLDFFEDPDPQPFLQLSRTPLLFTHRPDWEGGHFHGPEAARIQPLLKAAAAGAAYIDCELRAPERSRQLLREATAVSGSRLLFSWHDFLHTPAWPALHAVLQQMRQAGCDVGKIVTMAHSQLDVLRILRLLAEAITTSFPLAAFCMGQPGMISRLATVELGGYMTYCAVPGAEATAPGQLDIEQARTILDQFATAPRARTERVYGH</sequence>
<dbReference type="InterPro" id="IPR001381">
    <property type="entry name" value="DHquinase_I"/>
</dbReference>
<dbReference type="STRING" id="1121409.SAMN02745124_01188"/>
<gene>
    <name evidence="4" type="primary">aroD</name>
    <name evidence="5" type="ORF">SAMN02745124_01188</name>
</gene>
<dbReference type="Proteomes" id="UP000184139">
    <property type="component" value="Unassembled WGS sequence"/>
</dbReference>
<dbReference type="GO" id="GO:0008652">
    <property type="term" value="P:amino acid biosynthetic process"/>
    <property type="evidence" value="ECO:0007669"/>
    <property type="project" value="UniProtKB-KW"/>
</dbReference>
<dbReference type="PANTHER" id="PTHR43699">
    <property type="entry name" value="3-DEHYDROQUINATE DEHYDRATASE"/>
    <property type="match status" value="1"/>
</dbReference>
<feature type="binding site" evidence="4">
    <location>
        <position position="61"/>
    </location>
    <ligand>
        <name>3-dehydroquinate</name>
        <dbReference type="ChEBI" id="CHEBI:32364"/>
    </ligand>
</feature>
<reference evidence="5 6" key="1">
    <citation type="submission" date="2016-11" db="EMBL/GenBank/DDBJ databases">
        <authorList>
            <person name="Jaros S."/>
            <person name="Januszkiewicz K."/>
            <person name="Wedrychowicz H."/>
        </authorList>
    </citation>
    <scope>NUCLEOTIDE SEQUENCE [LARGE SCALE GENOMIC DNA]</scope>
    <source>
        <strain evidence="5 6">DSM 9705</strain>
    </source>
</reference>
<dbReference type="SUPFAM" id="SSF51569">
    <property type="entry name" value="Aldolase"/>
    <property type="match status" value="1"/>
</dbReference>
<keyword evidence="4" id="KW-0028">Amino-acid biosynthesis</keyword>
<organism evidence="5 6">
    <name type="scientific">Desulfofustis glycolicus DSM 9705</name>
    <dbReference type="NCBI Taxonomy" id="1121409"/>
    <lineage>
        <taxon>Bacteria</taxon>
        <taxon>Pseudomonadati</taxon>
        <taxon>Thermodesulfobacteriota</taxon>
        <taxon>Desulfobulbia</taxon>
        <taxon>Desulfobulbales</taxon>
        <taxon>Desulfocapsaceae</taxon>
        <taxon>Desulfofustis</taxon>
    </lineage>
</organism>
<proteinExistence type="inferred from homology"/>
<comment type="similarity">
    <text evidence="4">Belongs to the type-I 3-dehydroquinase family.</text>
</comment>
<feature type="active site" description="Schiff-base intermediate with substrate" evidence="4">
    <location>
        <position position="148"/>
    </location>
</feature>
<dbReference type="PANTHER" id="PTHR43699:SF1">
    <property type="entry name" value="3-DEHYDROQUINATE DEHYDRATASE"/>
    <property type="match status" value="1"/>
</dbReference>
<comment type="catalytic activity">
    <reaction evidence="1 4">
        <text>3-dehydroquinate = 3-dehydroshikimate + H2O</text>
        <dbReference type="Rhea" id="RHEA:21096"/>
        <dbReference type="ChEBI" id="CHEBI:15377"/>
        <dbReference type="ChEBI" id="CHEBI:16630"/>
        <dbReference type="ChEBI" id="CHEBI:32364"/>
        <dbReference type="EC" id="4.2.1.10"/>
    </reaction>
</comment>
<dbReference type="GO" id="GO:0003855">
    <property type="term" value="F:3-dehydroquinate dehydratase activity"/>
    <property type="evidence" value="ECO:0007669"/>
    <property type="project" value="UniProtKB-UniRule"/>
</dbReference>
<dbReference type="Gene3D" id="3.20.20.70">
    <property type="entry name" value="Aldolase class I"/>
    <property type="match status" value="1"/>
</dbReference>
<keyword evidence="3 4" id="KW-0704">Schiff base</keyword>
<feature type="binding site" evidence="4">
    <location>
        <position position="214"/>
    </location>
    <ligand>
        <name>3-dehydroquinate</name>
        <dbReference type="ChEBI" id="CHEBI:32364"/>
    </ligand>
</feature>
<comment type="function">
    <text evidence="4">Involved in the third step of the chorismate pathway, which leads to the biosynthesis of aromatic amino acids. Catalyzes the cis-dehydration of 3-dehydroquinate (DHQ) and introduces the first double bond of the aromatic ring to yield 3-dehydroshikimate.</text>
</comment>
<evidence type="ECO:0000256" key="4">
    <source>
        <dbReference type="HAMAP-Rule" id="MF_00214"/>
    </source>
</evidence>
<keyword evidence="2 4" id="KW-0456">Lyase</keyword>
<evidence type="ECO:0000256" key="2">
    <source>
        <dbReference type="ARBA" id="ARBA00023239"/>
    </source>
</evidence>
<dbReference type="GO" id="GO:0046279">
    <property type="term" value="P:3,4-dihydroxybenzoate biosynthetic process"/>
    <property type="evidence" value="ECO:0007669"/>
    <property type="project" value="TreeGrafter"/>
</dbReference>
<feature type="active site" description="Proton donor/acceptor" evidence="4">
    <location>
        <position position="121"/>
    </location>
</feature>
<name>A0A1M5UIZ1_9BACT</name>
<comment type="subunit">
    <text evidence="4">Homodimer.</text>
</comment>
<dbReference type="InterPro" id="IPR050146">
    <property type="entry name" value="Type-I_3-dehydroquinase"/>
</dbReference>
<accession>A0A1M5UIZ1</accession>
<dbReference type="HAMAP" id="MF_00214">
    <property type="entry name" value="AroD"/>
    <property type="match status" value="1"/>
</dbReference>
<dbReference type="OrthoDB" id="9813659at2"/>
<feature type="binding site" evidence="4">
    <location>
        <begin position="34"/>
        <end position="36"/>
    </location>
    <ligand>
        <name>3-dehydroquinate</name>
        <dbReference type="ChEBI" id="CHEBI:32364"/>
    </ligand>
</feature>
<keyword evidence="4" id="KW-0057">Aromatic amino acid biosynthesis</keyword>
<evidence type="ECO:0000256" key="3">
    <source>
        <dbReference type="ARBA" id="ARBA00023270"/>
    </source>
</evidence>
<dbReference type="AlphaFoldDB" id="A0A1M5UIZ1"/>
<feature type="binding site" evidence="4">
    <location>
        <position position="210"/>
    </location>
    <ligand>
        <name>3-dehydroquinate</name>
        <dbReference type="ChEBI" id="CHEBI:32364"/>
    </ligand>
</feature>
<evidence type="ECO:0000256" key="1">
    <source>
        <dbReference type="ARBA" id="ARBA00001864"/>
    </source>
</evidence>
<keyword evidence="6" id="KW-1185">Reference proteome</keyword>
<dbReference type="GO" id="GO:0009073">
    <property type="term" value="P:aromatic amino acid family biosynthetic process"/>
    <property type="evidence" value="ECO:0007669"/>
    <property type="project" value="UniProtKB-KW"/>
</dbReference>
<dbReference type="CDD" id="cd00502">
    <property type="entry name" value="DHQase_I"/>
    <property type="match status" value="1"/>
</dbReference>
<dbReference type="RefSeq" id="WP_073374209.1">
    <property type="nucleotide sequence ID" value="NZ_FQXS01000005.1"/>
</dbReference>
<feature type="binding site" evidence="4">
    <location>
        <position position="189"/>
    </location>
    <ligand>
        <name>3-dehydroquinate</name>
        <dbReference type="ChEBI" id="CHEBI:32364"/>
    </ligand>
</feature>